<dbReference type="EMBL" id="GEBQ01016635">
    <property type="protein sequence ID" value="JAT23342.1"/>
    <property type="molecule type" value="Transcribed_RNA"/>
</dbReference>
<evidence type="ECO:0000256" key="2">
    <source>
        <dbReference type="PROSITE-ProRule" id="PRU00497"/>
    </source>
</evidence>
<proteinExistence type="predicted"/>
<dbReference type="PANTHER" id="PTHR12236">
    <property type="entry name" value="STRUCTURAL CONTITUENT OF CUTICLE"/>
    <property type="match status" value="1"/>
</dbReference>
<dbReference type="GO" id="GO:0042302">
    <property type="term" value="F:structural constituent of cuticle"/>
    <property type="evidence" value="ECO:0007669"/>
    <property type="project" value="UniProtKB-UniRule"/>
</dbReference>
<gene>
    <name evidence="4" type="ORF">g.44752</name>
</gene>
<dbReference type="GO" id="GO:0005615">
    <property type="term" value="C:extracellular space"/>
    <property type="evidence" value="ECO:0007669"/>
    <property type="project" value="TreeGrafter"/>
</dbReference>
<name>A0A1B6LHZ9_9HEMI</name>
<dbReference type="AlphaFoldDB" id="A0A1B6LHZ9"/>
<accession>A0A1B6LHZ9</accession>
<dbReference type="PROSITE" id="PS51155">
    <property type="entry name" value="CHIT_BIND_RR_2"/>
    <property type="match status" value="1"/>
</dbReference>
<evidence type="ECO:0000256" key="1">
    <source>
        <dbReference type="ARBA" id="ARBA00022460"/>
    </source>
</evidence>
<dbReference type="PANTHER" id="PTHR12236:SF98">
    <property type="entry name" value="CUTICULAR PROTEIN 56F"/>
    <property type="match status" value="1"/>
</dbReference>
<feature type="compositionally biased region" description="Low complexity" evidence="3">
    <location>
        <begin position="96"/>
        <end position="124"/>
    </location>
</feature>
<dbReference type="InterPro" id="IPR051217">
    <property type="entry name" value="Insect_Cuticle_Struc_Prot"/>
</dbReference>
<organism evidence="4">
    <name type="scientific">Graphocephala atropunctata</name>
    <dbReference type="NCBI Taxonomy" id="36148"/>
    <lineage>
        <taxon>Eukaryota</taxon>
        <taxon>Metazoa</taxon>
        <taxon>Ecdysozoa</taxon>
        <taxon>Arthropoda</taxon>
        <taxon>Hexapoda</taxon>
        <taxon>Insecta</taxon>
        <taxon>Pterygota</taxon>
        <taxon>Neoptera</taxon>
        <taxon>Paraneoptera</taxon>
        <taxon>Hemiptera</taxon>
        <taxon>Auchenorrhyncha</taxon>
        <taxon>Membracoidea</taxon>
        <taxon>Cicadellidae</taxon>
        <taxon>Cicadellinae</taxon>
        <taxon>Cicadellini</taxon>
        <taxon>Graphocephala</taxon>
    </lineage>
</organism>
<keyword evidence="1 2" id="KW-0193">Cuticle</keyword>
<evidence type="ECO:0000256" key="3">
    <source>
        <dbReference type="SAM" id="MobiDB-lite"/>
    </source>
</evidence>
<evidence type="ECO:0008006" key="5">
    <source>
        <dbReference type="Google" id="ProtNLM"/>
    </source>
</evidence>
<dbReference type="InterPro" id="IPR000618">
    <property type="entry name" value="Insect_cuticle"/>
</dbReference>
<evidence type="ECO:0000313" key="4">
    <source>
        <dbReference type="EMBL" id="JAT23342.1"/>
    </source>
</evidence>
<feature type="non-terminal residue" evidence="4">
    <location>
        <position position="1"/>
    </location>
</feature>
<sequence length="238" mass="26383">ARTRDGHTLGHKPHAARRIMNKYLALLVCLTTCTTTAQYRYDRPTKPFRTTSVSVFTTPSTDYGVPSKPSTDYGVPSRPSTDYGVPSRPSTDYGVPSRPSRPSRPSTQYGTPSTRSRTTKGSSSVYFTTPSTQYGVPSTGSHRTRPGSTYGVPTSPNYDSDSYYDEPANYQFRYDVDAPDYGTNFGHQESRQGDVAKGEYYVELPDGRTQHVTYVADRDGYRPTITYEGGNRGSYGSY</sequence>
<dbReference type="PROSITE" id="PS00233">
    <property type="entry name" value="CHIT_BIND_RR_1"/>
    <property type="match status" value="1"/>
</dbReference>
<feature type="region of interest" description="Disordered" evidence="3">
    <location>
        <begin position="58"/>
        <end position="159"/>
    </location>
</feature>
<protein>
    <recommendedName>
        <fullName evidence="5">Pro-resilin</fullName>
    </recommendedName>
</protein>
<dbReference type="Pfam" id="PF00379">
    <property type="entry name" value="Chitin_bind_4"/>
    <property type="match status" value="1"/>
</dbReference>
<dbReference type="GO" id="GO:0031012">
    <property type="term" value="C:extracellular matrix"/>
    <property type="evidence" value="ECO:0007669"/>
    <property type="project" value="TreeGrafter"/>
</dbReference>
<reference evidence="4" key="1">
    <citation type="submission" date="2015-11" db="EMBL/GenBank/DDBJ databases">
        <title>De novo transcriptome assembly of four potential Pierce s Disease insect vectors from Arizona vineyards.</title>
        <authorList>
            <person name="Tassone E.E."/>
        </authorList>
    </citation>
    <scope>NUCLEOTIDE SEQUENCE</scope>
</reference>
<feature type="compositionally biased region" description="Polar residues" evidence="3">
    <location>
        <begin position="125"/>
        <end position="141"/>
    </location>
</feature>
<dbReference type="InterPro" id="IPR031311">
    <property type="entry name" value="CHIT_BIND_RR_consensus"/>
</dbReference>